<dbReference type="CDD" id="cd17946">
    <property type="entry name" value="DEADc_DDX24"/>
    <property type="match status" value="1"/>
</dbReference>
<dbReference type="PANTHER" id="PTHR47959:SF1">
    <property type="entry name" value="ATP-DEPENDENT RNA HELICASE DBPA"/>
    <property type="match status" value="1"/>
</dbReference>
<dbReference type="GO" id="GO:0005829">
    <property type="term" value="C:cytosol"/>
    <property type="evidence" value="ECO:0007669"/>
    <property type="project" value="TreeGrafter"/>
</dbReference>
<dbReference type="InterPro" id="IPR050079">
    <property type="entry name" value="DEAD_box_RNA_helicase"/>
</dbReference>
<feature type="domain" description="DEAD-box RNA helicase Q" evidence="10">
    <location>
        <begin position="101"/>
        <end position="129"/>
    </location>
</feature>
<keyword evidence="2 6" id="KW-0378">Hydrolase</keyword>
<dbReference type="SUPFAM" id="SSF52540">
    <property type="entry name" value="P-loop containing nucleoside triphosphate hydrolases"/>
    <property type="match status" value="1"/>
</dbReference>
<feature type="domain" description="Helicase ATP-binding" evidence="8">
    <location>
        <begin position="133"/>
        <end position="318"/>
    </location>
</feature>
<dbReference type="InterPro" id="IPR014001">
    <property type="entry name" value="Helicase_ATP-bd"/>
</dbReference>
<evidence type="ECO:0000256" key="7">
    <source>
        <dbReference type="SAM" id="MobiDB-lite"/>
    </source>
</evidence>
<dbReference type="AlphaFoldDB" id="A0A0G4IUT5"/>
<evidence type="ECO:0000259" key="8">
    <source>
        <dbReference type="PROSITE" id="PS51192"/>
    </source>
</evidence>
<dbReference type="Pfam" id="PF00270">
    <property type="entry name" value="DEAD"/>
    <property type="match status" value="1"/>
</dbReference>
<feature type="short sequence motif" description="Q motif" evidence="5">
    <location>
        <begin position="101"/>
        <end position="129"/>
    </location>
</feature>
<dbReference type="InterPro" id="IPR027417">
    <property type="entry name" value="P-loop_NTPase"/>
</dbReference>
<dbReference type="InterPro" id="IPR001650">
    <property type="entry name" value="Helicase_C-like"/>
</dbReference>
<keyword evidence="12" id="KW-1185">Reference proteome</keyword>
<dbReference type="Proteomes" id="UP000039324">
    <property type="component" value="Unassembled WGS sequence"/>
</dbReference>
<dbReference type="PROSITE" id="PS00039">
    <property type="entry name" value="DEAD_ATP_HELICASE"/>
    <property type="match status" value="1"/>
</dbReference>
<organism evidence="11 12">
    <name type="scientific">Plasmodiophora brassicae</name>
    <name type="common">Clubroot disease agent</name>
    <dbReference type="NCBI Taxonomy" id="37360"/>
    <lineage>
        <taxon>Eukaryota</taxon>
        <taxon>Sar</taxon>
        <taxon>Rhizaria</taxon>
        <taxon>Endomyxa</taxon>
        <taxon>Phytomyxea</taxon>
        <taxon>Plasmodiophorida</taxon>
        <taxon>Plasmodiophoridae</taxon>
        <taxon>Plasmodiophora</taxon>
    </lineage>
</organism>
<dbReference type="OMA" id="QMIQKAR"/>
<dbReference type="GO" id="GO:0003724">
    <property type="term" value="F:RNA helicase activity"/>
    <property type="evidence" value="ECO:0007669"/>
    <property type="project" value="InterPro"/>
</dbReference>
<keyword evidence="4 6" id="KW-0067">ATP-binding</keyword>
<gene>
    <name evidence="11" type="ORF">PBRA_007116</name>
</gene>
<feature type="compositionally biased region" description="Basic residues" evidence="7">
    <location>
        <begin position="69"/>
        <end position="78"/>
    </location>
</feature>
<evidence type="ECO:0000259" key="9">
    <source>
        <dbReference type="PROSITE" id="PS51194"/>
    </source>
</evidence>
<dbReference type="EMBL" id="CDSF01000089">
    <property type="protein sequence ID" value="CEO99002.1"/>
    <property type="molecule type" value="Genomic_DNA"/>
</dbReference>
<evidence type="ECO:0000313" key="11">
    <source>
        <dbReference type="EMBL" id="CEO99002.1"/>
    </source>
</evidence>
<feature type="domain" description="Helicase C-terminal" evidence="9">
    <location>
        <begin position="361"/>
        <end position="504"/>
    </location>
</feature>
<sequence>MGMGKPASSDAAWTSLSWKPVECDLRVASLGDDEGFSGMLSLEEVSGTEFSAAIIETEDVTSEPTQQKASRKKTKKKTSGSPVKPTVAIEMTEEAEDIDMSAWECLELDDALLRSLKALRFTSPTEIQTRAFNPVFRDRKDILAASQTGSGKTLAFGLPILNRLLKFPPRQDNEATPLSVLIVTPTRELAMQICQHLRRVADGTSIKIAECVGGMAIAKQQRVLRSHPDIVVATPGRLWDIIQEGEPHVCDLSSLQFVVLDEADRMISRGHFKELDMILGFIGKSAPASRYQTLLFSATMTSMATPKARPGQRSSSTLQDLISRITFRSRPAFIDLTPETRVADGLSESRIQCLPEEKDAYVYYFLAKHAGRTIVFMNSIASVRRFHALFTLLQFPVFPLHASMQQRQRLKNLDRFKASDNCVLVCTDVAARGLDIPNVDNVVHYQAAPTSDIYVHRSGRTARIGGNGLSLMLIAPAEQEAYRRLTRDLSHSVAEFPVDTALLVPIRKRINVATKLDRLLSEDKKASAESNWFAKHAKEMDILLDDDIVPKTASATDDDRARRNQQFASMRAHLAQLLAEPLIPRGVSRSFVTTNSILHGTMDFGDGSVAPNIPQTRAKRKRPVAAADLVRKLRRLNGATK</sequence>
<evidence type="ECO:0000313" key="12">
    <source>
        <dbReference type="Proteomes" id="UP000039324"/>
    </source>
</evidence>
<evidence type="ECO:0000256" key="1">
    <source>
        <dbReference type="ARBA" id="ARBA00022741"/>
    </source>
</evidence>
<name>A0A0G4IUT5_PLABS</name>
<dbReference type="SMART" id="SM00490">
    <property type="entry name" value="HELICc"/>
    <property type="match status" value="1"/>
</dbReference>
<keyword evidence="3 6" id="KW-0347">Helicase</keyword>
<evidence type="ECO:0000259" key="10">
    <source>
        <dbReference type="PROSITE" id="PS51195"/>
    </source>
</evidence>
<dbReference type="PROSITE" id="PS51195">
    <property type="entry name" value="Q_MOTIF"/>
    <property type="match status" value="1"/>
</dbReference>
<evidence type="ECO:0008006" key="13">
    <source>
        <dbReference type="Google" id="ProtNLM"/>
    </source>
</evidence>
<accession>A0A0G4IUT5</accession>
<dbReference type="PROSITE" id="PS51192">
    <property type="entry name" value="HELICASE_ATP_BIND_1"/>
    <property type="match status" value="1"/>
</dbReference>
<dbReference type="SMART" id="SM00487">
    <property type="entry name" value="DEXDc"/>
    <property type="match status" value="1"/>
</dbReference>
<dbReference type="InterPro" id="IPR011545">
    <property type="entry name" value="DEAD/DEAH_box_helicase_dom"/>
</dbReference>
<evidence type="ECO:0000256" key="5">
    <source>
        <dbReference type="PROSITE-ProRule" id="PRU00552"/>
    </source>
</evidence>
<dbReference type="InterPro" id="IPR000629">
    <property type="entry name" value="RNA-helicase_DEAD-box_CS"/>
</dbReference>
<dbReference type="CDD" id="cd18787">
    <property type="entry name" value="SF2_C_DEAD"/>
    <property type="match status" value="1"/>
</dbReference>
<dbReference type="GO" id="GO:0016787">
    <property type="term" value="F:hydrolase activity"/>
    <property type="evidence" value="ECO:0007669"/>
    <property type="project" value="UniProtKB-KW"/>
</dbReference>
<feature type="region of interest" description="Disordered" evidence="7">
    <location>
        <begin position="56"/>
        <end position="84"/>
    </location>
</feature>
<dbReference type="PROSITE" id="PS51194">
    <property type="entry name" value="HELICASE_CTER"/>
    <property type="match status" value="1"/>
</dbReference>
<evidence type="ECO:0000256" key="3">
    <source>
        <dbReference type="ARBA" id="ARBA00022806"/>
    </source>
</evidence>
<dbReference type="Gene3D" id="3.40.50.300">
    <property type="entry name" value="P-loop containing nucleotide triphosphate hydrolases"/>
    <property type="match status" value="2"/>
</dbReference>
<dbReference type="OrthoDB" id="4310724at2759"/>
<evidence type="ECO:0000256" key="4">
    <source>
        <dbReference type="ARBA" id="ARBA00022840"/>
    </source>
</evidence>
<dbReference type="PANTHER" id="PTHR47959">
    <property type="entry name" value="ATP-DEPENDENT RNA HELICASE RHLE-RELATED"/>
    <property type="match status" value="1"/>
</dbReference>
<keyword evidence="1 6" id="KW-0547">Nucleotide-binding</keyword>
<evidence type="ECO:0000256" key="6">
    <source>
        <dbReference type="RuleBase" id="RU000492"/>
    </source>
</evidence>
<comment type="similarity">
    <text evidence="6">Belongs to the DEAD box helicase family.</text>
</comment>
<evidence type="ECO:0000256" key="2">
    <source>
        <dbReference type="ARBA" id="ARBA00022801"/>
    </source>
</evidence>
<reference evidence="11 12" key="1">
    <citation type="submission" date="2015-02" db="EMBL/GenBank/DDBJ databases">
        <authorList>
            <person name="Chooi Y.-H."/>
        </authorList>
    </citation>
    <scope>NUCLEOTIDE SEQUENCE [LARGE SCALE GENOMIC DNA]</scope>
    <source>
        <strain evidence="11">E3</strain>
    </source>
</reference>
<dbReference type="InterPro" id="IPR014014">
    <property type="entry name" value="RNA_helicase_DEAD_Q_motif"/>
</dbReference>
<dbReference type="STRING" id="37360.A0A0G4IUT5"/>
<dbReference type="GO" id="GO:0005524">
    <property type="term" value="F:ATP binding"/>
    <property type="evidence" value="ECO:0007669"/>
    <property type="project" value="UniProtKB-KW"/>
</dbReference>
<protein>
    <recommendedName>
        <fullName evidence="13">RNA helicase</fullName>
    </recommendedName>
</protein>
<dbReference type="Pfam" id="PF00271">
    <property type="entry name" value="Helicase_C"/>
    <property type="match status" value="1"/>
</dbReference>
<proteinExistence type="inferred from homology"/>
<dbReference type="GO" id="GO:0003676">
    <property type="term" value="F:nucleic acid binding"/>
    <property type="evidence" value="ECO:0007669"/>
    <property type="project" value="InterPro"/>
</dbReference>